<feature type="compositionally biased region" description="Basic and acidic residues" evidence="1">
    <location>
        <begin position="1"/>
        <end position="12"/>
    </location>
</feature>
<feature type="compositionally biased region" description="Polar residues" evidence="1">
    <location>
        <begin position="87"/>
        <end position="98"/>
    </location>
</feature>
<dbReference type="SUPFAM" id="SSF81606">
    <property type="entry name" value="PP2C-like"/>
    <property type="match status" value="1"/>
</dbReference>
<comment type="caution">
    <text evidence="3">The sequence shown here is derived from an EMBL/GenBank/DDBJ whole genome shotgun (WGS) entry which is preliminary data.</text>
</comment>
<dbReference type="InterPro" id="IPR015655">
    <property type="entry name" value="PP2C"/>
</dbReference>
<dbReference type="CDD" id="cd00143">
    <property type="entry name" value="PP2Cc"/>
    <property type="match status" value="1"/>
</dbReference>
<dbReference type="STRING" id="1157962.A0A250XQM2"/>
<dbReference type="InterPro" id="IPR036457">
    <property type="entry name" value="PPM-type-like_dom_sf"/>
</dbReference>
<name>A0A250XQM2_9CHLO</name>
<dbReference type="SMART" id="SM00332">
    <property type="entry name" value="PP2Cc"/>
    <property type="match status" value="1"/>
</dbReference>
<evidence type="ECO:0000256" key="1">
    <source>
        <dbReference type="SAM" id="MobiDB-lite"/>
    </source>
</evidence>
<sequence>MHRSLCDEHAEDMGADPEEADSLLPNKRLRRSVEDVPQSPVGVCTEQSSYSKDLLSLEMAPASANVENKQPLLLDAGPVSAKDSDAATGSQPLPQQPQDVAEPSLLTSSSTAALIVSPNDSAKTKLSVAASEDKGRRPTMEDVHVMLLDARGCDHVAGSSLRISFFGIWDGHGGVDCATFASERLHANALKAGLAIKRKQVATGQSIPDVKAVKECVLEAFKKTDEALLQACTSRGWTDGACAVCCWVVEELCIVANVGDAKAVLAREKVVDSTAADKRAATAGSAPPWSFLKAVTLTREHLALHAAERSRIEKSGGFVSADGRLNGRMQVSRSFGDLALKKAGCSSTPDIQAFELTDKDKFLVLGCDGFWGAWDGQGCVDMASNLLKEGKDDKGITNRLLNLAIRERGAKDNCSVMIIRFQRQ</sequence>
<protein>
    <recommendedName>
        <fullName evidence="2">PPM-type phosphatase domain-containing protein</fullName>
    </recommendedName>
</protein>
<feature type="domain" description="PPM-type phosphatase" evidence="2">
    <location>
        <begin position="127"/>
        <end position="421"/>
    </location>
</feature>
<accession>A0A250XQM2</accession>
<evidence type="ECO:0000259" key="2">
    <source>
        <dbReference type="PROSITE" id="PS51746"/>
    </source>
</evidence>
<dbReference type="AlphaFoldDB" id="A0A250XQM2"/>
<dbReference type="PANTHER" id="PTHR13832">
    <property type="entry name" value="PROTEIN PHOSPHATASE 2C"/>
    <property type="match status" value="1"/>
</dbReference>
<evidence type="ECO:0000313" key="4">
    <source>
        <dbReference type="Proteomes" id="UP000232323"/>
    </source>
</evidence>
<dbReference type="PANTHER" id="PTHR13832:SF699">
    <property type="entry name" value="INTEGRIN-LINKED KINASE-ASSOCIATED SERINE_THREONINE PHOSPHATASE 2C"/>
    <property type="match status" value="1"/>
</dbReference>
<dbReference type="Gene3D" id="3.60.40.10">
    <property type="entry name" value="PPM-type phosphatase domain"/>
    <property type="match status" value="1"/>
</dbReference>
<dbReference type="GO" id="GO:0004722">
    <property type="term" value="F:protein serine/threonine phosphatase activity"/>
    <property type="evidence" value="ECO:0007669"/>
    <property type="project" value="InterPro"/>
</dbReference>
<proteinExistence type="predicted"/>
<evidence type="ECO:0000313" key="3">
    <source>
        <dbReference type="EMBL" id="GAX85323.1"/>
    </source>
</evidence>
<dbReference type="Proteomes" id="UP000232323">
    <property type="component" value="Unassembled WGS sequence"/>
</dbReference>
<feature type="region of interest" description="Disordered" evidence="1">
    <location>
        <begin position="1"/>
        <end position="47"/>
    </location>
</feature>
<organism evidence="3 4">
    <name type="scientific">Chlamydomonas eustigma</name>
    <dbReference type="NCBI Taxonomy" id="1157962"/>
    <lineage>
        <taxon>Eukaryota</taxon>
        <taxon>Viridiplantae</taxon>
        <taxon>Chlorophyta</taxon>
        <taxon>core chlorophytes</taxon>
        <taxon>Chlorophyceae</taxon>
        <taxon>CS clade</taxon>
        <taxon>Chlamydomonadales</taxon>
        <taxon>Chlamydomonadaceae</taxon>
        <taxon>Chlamydomonas</taxon>
    </lineage>
</organism>
<dbReference type="Pfam" id="PF00481">
    <property type="entry name" value="PP2C"/>
    <property type="match status" value="1"/>
</dbReference>
<dbReference type="OrthoDB" id="10264738at2759"/>
<reference evidence="3 4" key="1">
    <citation type="submission" date="2017-08" db="EMBL/GenBank/DDBJ databases">
        <title>Acidophilic green algal genome provides insights into adaptation to an acidic environment.</title>
        <authorList>
            <person name="Hirooka S."/>
            <person name="Hirose Y."/>
            <person name="Kanesaki Y."/>
            <person name="Higuchi S."/>
            <person name="Fujiwara T."/>
            <person name="Onuma R."/>
            <person name="Era A."/>
            <person name="Ohbayashi R."/>
            <person name="Uzuka A."/>
            <person name="Nozaki H."/>
            <person name="Yoshikawa H."/>
            <person name="Miyagishima S.Y."/>
        </authorList>
    </citation>
    <scope>NUCLEOTIDE SEQUENCE [LARGE SCALE GENOMIC DNA]</scope>
    <source>
        <strain evidence="3 4">NIES-2499</strain>
    </source>
</reference>
<dbReference type="EMBL" id="BEGY01000162">
    <property type="protein sequence ID" value="GAX85323.1"/>
    <property type="molecule type" value="Genomic_DNA"/>
</dbReference>
<feature type="region of interest" description="Disordered" evidence="1">
    <location>
        <begin position="76"/>
        <end position="104"/>
    </location>
</feature>
<dbReference type="InterPro" id="IPR001932">
    <property type="entry name" value="PPM-type_phosphatase-like_dom"/>
</dbReference>
<gene>
    <name evidence="3" type="ORF">CEUSTIGMA_g12740.t1</name>
</gene>
<dbReference type="PROSITE" id="PS51746">
    <property type="entry name" value="PPM_2"/>
    <property type="match status" value="1"/>
</dbReference>
<keyword evidence="4" id="KW-1185">Reference proteome</keyword>